<keyword evidence="6" id="KW-1133">Transmembrane helix</keyword>
<evidence type="ECO:0000256" key="3">
    <source>
        <dbReference type="ARBA" id="ARBA00022475"/>
    </source>
</evidence>
<reference evidence="11 12" key="1">
    <citation type="journal article" date="2019" name="Genome Biol. Evol.">
        <title>Insights into the evolution of the New World diploid cottons (Gossypium, subgenus Houzingenia) based on genome sequencing.</title>
        <authorList>
            <person name="Grover C.E."/>
            <person name="Arick M.A. 2nd"/>
            <person name="Thrash A."/>
            <person name="Conover J.L."/>
            <person name="Sanders W.S."/>
            <person name="Peterson D.G."/>
            <person name="Frelichowski J.E."/>
            <person name="Scheffler J.A."/>
            <person name="Scheffler B.E."/>
            <person name="Wendel J.F."/>
        </authorList>
    </citation>
    <scope>NUCLEOTIDE SEQUENCE [LARGE SCALE GENOMIC DNA]</scope>
    <source>
        <strain evidence="11">27</strain>
        <tissue evidence="11">Leaf</tissue>
    </source>
</reference>
<organism evidence="11 12">
    <name type="scientific">Gossypium davidsonii</name>
    <name type="common">Davidson's cotton</name>
    <name type="synonym">Gossypium klotzschianum subsp. davidsonii</name>
    <dbReference type="NCBI Taxonomy" id="34287"/>
    <lineage>
        <taxon>Eukaryota</taxon>
        <taxon>Viridiplantae</taxon>
        <taxon>Streptophyta</taxon>
        <taxon>Embryophyta</taxon>
        <taxon>Tracheophyta</taxon>
        <taxon>Spermatophyta</taxon>
        <taxon>Magnoliopsida</taxon>
        <taxon>eudicotyledons</taxon>
        <taxon>Gunneridae</taxon>
        <taxon>Pentapetalae</taxon>
        <taxon>rosids</taxon>
        <taxon>malvids</taxon>
        <taxon>Malvales</taxon>
        <taxon>Malvaceae</taxon>
        <taxon>Malvoideae</taxon>
        <taxon>Gossypium</taxon>
    </lineage>
</organism>
<protein>
    <submittedName>
        <fullName evidence="11">Uncharacterized protein</fullName>
    </submittedName>
</protein>
<sequence length="96" mass="11380">MRSKIQDSLGQKEDIQDQVKEQHAVWSRKKQIKDKLDETETKIESLQNELKAVTLKRDKAFENIQELRKQSDQNNSHFYQSCTIVPMPNCLLHRKI</sequence>
<keyword evidence="4" id="KW-0812">Transmembrane</keyword>
<evidence type="ECO:0000313" key="11">
    <source>
        <dbReference type="EMBL" id="MBA0638289.1"/>
    </source>
</evidence>
<dbReference type="InterPro" id="IPR055282">
    <property type="entry name" value="PPI1-4"/>
</dbReference>
<proteinExistence type="inferred from homology"/>
<evidence type="ECO:0000256" key="2">
    <source>
        <dbReference type="ARBA" id="ARBA00004389"/>
    </source>
</evidence>
<dbReference type="GO" id="GO:0005886">
    <property type="term" value="C:plasma membrane"/>
    <property type="evidence" value="ECO:0007669"/>
    <property type="project" value="UniProtKB-SubCell"/>
</dbReference>
<evidence type="ECO:0000256" key="8">
    <source>
        <dbReference type="ARBA" id="ARBA00023136"/>
    </source>
</evidence>
<evidence type="ECO:0000313" key="12">
    <source>
        <dbReference type="Proteomes" id="UP000593561"/>
    </source>
</evidence>
<evidence type="ECO:0000256" key="4">
    <source>
        <dbReference type="ARBA" id="ARBA00022692"/>
    </source>
</evidence>
<dbReference type="GO" id="GO:0005789">
    <property type="term" value="C:endoplasmic reticulum membrane"/>
    <property type="evidence" value="ECO:0007669"/>
    <property type="project" value="UniProtKB-SubCell"/>
</dbReference>
<keyword evidence="7 10" id="KW-0175">Coiled coil</keyword>
<evidence type="ECO:0000256" key="5">
    <source>
        <dbReference type="ARBA" id="ARBA00022824"/>
    </source>
</evidence>
<comment type="subcellular location">
    <subcellularLocation>
        <location evidence="1">Cell membrane</location>
        <topology evidence="1">Single-pass membrane protein</topology>
    </subcellularLocation>
    <subcellularLocation>
        <location evidence="2">Endoplasmic reticulum membrane</location>
        <topology evidence="2">Single-pass membrane protein</topology>
    </subcellularLocation>
</comment>
<keyword evidence="12" id="KW-1185">Reference proteome</keyword>
<keyword evidence="3" id="KW-1003">Cell membrane</keyword>
<evidence type="ECO:0000256" key="1">
    <source>
        <dbReference type="ARBA" id="ARBA00004162"/>
    </source>
</evidence>
<evidence type="ECO:0000256" key="6">
    <source>
        <dbReference type="ARBA" id="ARBA00022989"/>
    </source>
</evidence>
<dbReference type="PANTHER" id="PTHR32219">
    <property type="entry name" value="RNA-BINDING PROTEIN YLMH-RELATED"/>
    <property type="match status" value="1"/>
</dbReference>
<keyword evidence="5" id="KW-0256">Endoplasmic reticulum</keyword>
<accession>A0A7J8TJD8</accession>
<feature type="coiled-coil region" evidence="10">
    <location>
        <begin position="29"/>
        <end position="70"/>
    </location>
</feature>
<gene>
    <name evidence="11" type="ORF">Godav_029553</name>
</gene>
<keyword evidence="8" id="KW-0472">Membrane</keyword>
<evidence type="ECO:0000256" key="9">
    <source>
        <dbReference type="ARBA" id="ARBA00038080"/>
    </source>
</evidence>
<comment type="similarity">
    <text evidence="9">Belongs to the plant Proton pump-interactor protein family.</text>
</comment>
<dbReference type="PANTHER" id="PTHR32219:SF2">
    <property type="entry name" value="PROTON PUMP-INTERACTOR 1"/>
    <property type="match status" value="1"/>
</dbReference>
<comment type="caution">
    <text evidence="11">The sequence shown here is derived from an EMBL/GenBank/DDBJ whole genome shotgun (WGS) entry which is preliminary data.</text>
</comment>
<evidence type="ECO:0000256" key="7">
    <source>
        <dbReference type="ARBA" id="ARBA00023054"/>
    </source>
</evidence>
<dbReference type="EMBL" id="JABFAC010250292">
    <property type="protein sequence ID" value="MBA0638289.1"/>
    <property type="molecule type" value="Genomic_DNA"/>
</dbReference>
<name>A0A7J8TJD8_GOSDV</name>
<dbReference type="AlphaFoldDB" id="A0A7J8TJD8"/>
<evidence type="ECO:0000256" key="10">
    <source>
        <dbReference type="SAM" id="Coils"/>
    </source>
</evidence>
<dbReference type="Proteomes" id="UP000593561">
    <property type="component" value="Unassembled WGS sequence"/>
</dbReference>